<organism evidence="3 4">
    <name type="scientific">Phocaeicola massiliensis B84634 = Timone 84634 = DSM 17679 = JCM 13223</name>
    <dbReference type="NCBI Taxonomy" id="1121098"/>
    <lineage>
        <taxon>Bacteria</taxon>
        <taxon>Pseudomonadati</taxon>
        <taxon>Bacteroidota</taxon>
        <taxon>Bacteroidia</taxon>
        <taxon>Bacteroidales</taxon>
        <taxon>Bacteroidaceae</taxon>
        <taxon>Phocaeicola</taxon>
    </lineage>
</organism>
<protein>
    <recommendedName>
        <fullName evidence="2">Glycosyl hydrolase-like 10 domain-containing protein</fullName>
    </recommendedName>
</protein>
<dbReference type="EMBL" id="AQHY01000004">
    <property type="protein sequence ID" value="EOA58248.1"/>
    <property type="molecule type" value="Genomic_DNA"/>
</dbReference>
<dbReference type="PANTHER" id="PTHR43405">
    <property type="entry name" value="GLYCOSYL HYDROLASE DIGH"/>
    <property type="match status" value="1"/>
</dbReference>
<dbReference type="PATRIC" id="fig|1121098.3.peg.212"/>
<evidence type="ECO:0000256" key="1">
    <source>
        <dbReference type="ARBA" id="ARBA00022729"/>
    </source>
</evidence>
<dbReference type="InterPro" id="IPR052177">
    <property type="entry name" value="Divisome_Glycosyl_Hydrolase"/>
</dbReference>
<feature type="domain" description="Glycosyl hydrolase-like 10" evidence="2">
    <location>
        <begin position="25"/>
        <end position="298"/>
    </location>
</feature>
<reference evidence="3 4" key="1">
    <citation type="submission" date="2013-04" db="EMBL/GenBank/DDBJ databases">
        <title>The Genome Sequence of Bacteroides massiliensis DSM 17679.</title>
        <authorList>
            <consortium name="The Broad Institute Genomics Platform"/>
            <person name="Earl A."/>
            <person name="Ward D."/>
            <person name="Feldgarden M."/>
            <person name="Gevers D."/>
            <person name="Martens E."/>
            <person name="Fenner L."/>
            <person name="Roux V."/>
            <person name="Mallet M.N."/>
            <person name="Raoult D."/>
            <person name="Walker B."/>
            <person name="Young S."/>
            <person name="Zeng Q."/>
            <person name="Gargeya S."/>
            <person name="Fitzgerald M."/>
            <person name="Haas B."/>
            <person name="Abouelleil A."/>
            <person name="Allen A.W."/>
            <person name="Alvarado L."/>
            <person name="Arachchi H.M."/>
            <person name="Berlin A.M."/>
            <person name="Chapman S.B."/>
            <person name="Gainer-Dewar J."/>
            <person name="Goldberg J."/>
            <person name="Griggs A."/>
            <person name="Gujja S."/>
            <person name="Hansen M."/>
            <person name="Howarth C."/>
            <person name="Imamovic A."/>
            <person name="Ireland A."/>
            <person name="Larimer J."/>
            <person name="McCowan C."/>
            <person name="Murphy C."/>
            <person name="Pearson M."/>
            <person name="Poon T.W."/>
            <person name="Priest M."/>
            <person name="Roberts A."/>
            <person name="Saif S."/>
            <person name="Shea T."/>
            <person name="Sisk P."/>
            <person name="Sykes S."/>
            <person name="Wortman J."/>
            <person name="Nusbaum C."/>
            <person name="Birren B."/>
        </authorList>
    </citation>
    <scope>NUCLEOTIDE SEQUENCE [LARGE SCALE GENOMIC DNA]</scope>
    <source>
        <strain evidence="4">B84634 / Timone 84634 / DSM 17679 / JCM 13223</strain>
    </source>
</reference>
<dbReference type="InterPro" id="IPR003790">
    <property type="entry name" value="GHL10"/>
</dbReference>
<name>U6RSL7_9BACT</name>
<dbReference type="AlphaFoldDB" id="U6RSL7"/>
<evidence type="ECO:0000313" key="3">
    <source>
        <dbReference type="EMBL" id="EOA58248.1"/>
    </source>
</evidence>
<dbReference type="STRING" id="1121098.HMPREF1534_00212"/>
<dbReference type="SUPFAM" id="SSF51445">
    <property type="entry name" value="(Trans)glycosidases"/>
    <property type="match status" value="1"/>
</dbReference>
<evidence type="ECO:0000259" key="2">
    <source>
        <dbReference type="Pfam" id="PF02638"/>
    </source>
</evidence>
<keyword evidence="1" id="KW-0732">Signal</keyword>
<dbReference type="HOGENOM" id="CLU_019247_3_0_10"/>
<dbReference type="OrthoDB" id="9773203at2"/>
<proteinExistence type="predicted"/>
<dbReference type="Gene3D" id="3.20.20.80">
    <property type="entry name" value="Glycosidases"/>
    <property type="match status" value="1"/>
</dbReference>
<dbReference type="PANTHER" id="PTHR43405:SF1">
    <property type="entry name" value="GLYCOSYL HYDROLASE DIGH"/>
    <property type="match status" value="1"/>
</dbReference>
<sequence>MRTLFLTLLLIILKSLPVISQPKYEIRATWLTTLGGMDWPRTKAGSATGIQRQKKELCDILDRLKAANFNTVLLQTRLRGDMIYPSSIETFAESLTGYTGRNPGYDPLAFAIEECHKRGMELHAWIVTIPAGNTRQVKLLGRNSIVQRNRKICKLYKGNWYLDPGNPETKEYLSRIVKEITSQYDIDGIHFDYIRYPEQADKFPDKDTYRRYGKGKELKQWRRDNITDIVRRLYTDIKSIKPWVKVSSSPIGKYRDTNRYPSRGWNAYHVVYQDAQRWLKEGIHDALFPMMYFQGNNFYPFALDWKENDGKRWIIPGLGIYFLSPREQDWPLDEIVRQIHFTRQIKLNGQAYFRNRFLLDNTKGVLDELEENFYTYPALIPPMTWSDSIPPSVPSHPSVQQIANGKLRMSWQASADNSNQSVVYHLYGSDTYPVDIKQPQNLIATHLIANEYEYTAKLPWLQKRYFAVTAADRFGNESAPLTLNTVSDMDIPLLNKGNMLYLPEIKDAQTIIIYNMTNEEIWKTGYVHKLSLVSLPNGFYTVKIFNRQGKSLFAGSIMK</sequence>
<keyword evidence="4" id="KW-1185">Reference proteome</keyword>
<dbReference type="GeneID" id="60063707"/>
<dbReference type="Proteomes" id="UP000017831">
    <property type="component" value="Unassembled WGS sequence"/>
</dbReference>
<dbReference type="RefSeq" id="WP_005935923.1">
    <property type="nucleotide sequence ID" value="NZ_KB890364.1"/>
</dbReference>
<comment type="caution">
    <text evidence="3">The sequence shown here is derived from an EMBL/GenBank/DDBJ whole genome shotgun (WGS) entry which is preliminary data.</text>
</comment>
<dbReference type="InterPro" id="IPR017853">
    <property type="entry name" value="GH"/>
</dbReference>
<dbReference type="InterPro" id="IPR013783">
    <property type="entry name" value="Ig-like_fold"/>
</dbReference>
<dbReference type="eggNOG" id="COG1649">
    <property type="taxonomic scope" value="Bacteria"/>
</dbReference>
<evidence type="ECO:0000313" key="4">
    <source>
        <dbReference type="Proteomes" id="UP000017831"/>
    </source>
</evidence>
<accession>U6RSL7</accession>
<gene>
    <name evidence="3" type="ORF">HMPREF1534_00212</name>
</gene>
<dbReference type="Gene3D" id="2.60.40.10">
    <property type="entry name" value="Immunoglobulins"/>
    <property type="match status" value="1"/>
</dbReference>
<dbReference type="Pfam" id="PF02638">
    <property type="entry name" value="GHL10"/>
    <property type="match status" value="1"/>
</dbReference>